<evidence type="ECO:0000256" key="6">
    <source>
        <dbReference type="SAM" id="SignalP"/>
    </source>
</evidence>
<dbReference type="AlphaFoldDB" id="A0A3Q9BJ52"/>
<gene>
    <name evidence="7" type="ORF">EJN90_02170</name>
</gene>
<organism evidence="7 8">
    <name type="scientific">Jeotgalibaca ciconiae</name>
    <dbReference type="NCBI Taxonomy" id="2496265"/>
    <lineage>
        <taxon>Bacteria</taxon>
        <taxon>Bacillati</taxon>
        <taxon>Bacillota</taxon>
        <taxon>Bacilli</taxon>
        <taxon>Lactobacillales</taxon>
        <taxon>Carnobacteriaceae</taxon>
        <taxon>Jeotgalibaca</taxon>
    </lineage>
</organism>
<evidence type="ECO:0000313" key="8">
    <source>
        <dbReference type="Proteomes" id="UP000273326"/>
    </source>
</evidence>
<dbReference type="KEGG" id="jeh:EJN90_02170"/>
<dbReference type="InterPro" id="IPR050490">
    <property type="entry name" value="Bact_solute-bd_prot1"/>
</dbReference>
<evidence type="ECO:0000256" key="3">
    <source>
        <dbReference type="ARBA" id="ARBA00023136"/>
    </source>
</evidence>
<proteinExistence type="predicted"/>
<dbReference type="Proteomes" id="UP000273326">
    <property type="component" value="Chromosome"/>
</dbReference>
<dbReference type="PANTHER" id="PTHR43649">
    <property type="entry name" value="ARABINOSE-BINDING PROTEIN-RELATED"/>
    <property type="match status" value="1"/>
</dbReference>
<evidence type="ECO:0000313" key="7">
    <source>
        <dbReference type="EMBL" id="AZP03570.1"/>
    </source>
</evidence>
<keyword evidence="8" id="KW-1185">Reference proteome</keyword>
<keyword evidence="4" id="KW-0564">Palmitate</keyword>
<dbReference type="EMBL" id="CP034465">
    <property type="protein sequence ID" value="AZP03570.1"/>
    <property type="molecule type" value="Genomic_DNA"/>
</dbReference>
<feature type="signal peptide" evidence="6">
    <location>
        <begin position="1"/>
        <end position="21"/>
    </location>
</feature>
<accession>A0A3Q9BJ52</accession>
<keyword evidence="2 6" id="KW-0732">Signal</keyword>
<name>A0A3Q9BJ52_9LACT</name>
<sequence length="439" mass="49461">MKKFMLVITIFSSLILFTACQNSENESGDSSKKEITMMLTGNQEEQDAYEQVIKEFEKENDVKVKVIPTDGSQYKTKLQAAISGGNVPDVFWFEQVDFLTYVNNGVLLEMDDYLSDEAKNDIDGIWPMAVKNFQFDGTDVGAGTHYGLPKDAAPFALGYNKTMFEENGIELPDKSHSFTQEEFVTIAKKLTKDTNGDGELDQWGTGLDVRWSLPSFVWGNGGDWLNEDATKVTIDTPEFISALQEFVNLQIKYEVTPSVSQGQTLDTYQRWMKGELAFFPVGPWDMGTYQKLDFEYDLIPWPTGQSGDWATYFQSTGIGVSANTKSPEDAVELVKYLSTSVKGQDALVEASVQIPNNVEKAKEWASDTSSRPINKQIFLDILDTNGRSLPMTRTYTSEWYDEFFTNIQPVLDGKKTAEEYVKEAQPKMQKLLDKSISDQ</sequence>
<protein>
    <submittedName>
        <fullName evidence="7">Sugar ABC transporter substrate-binding protein</fullName>
    </submittedName>
</protein>
<dbReference type="PROSITE" id="PS51257">
    <property type="entry name" value="PROKAR_LIPOPROTEIN"/>
    <property type="match status" value="1"/>
</dbReference>
<evidence type="ECO:0000256" key="5">
    <source>
        <dbReference type="ARBA" id="ARBA00023288"/>
    </source>
</evidence>
<keyword evidence="1" id="KW-1003">Cell membrane</keyword>
<keyword evidence="3" id="KW-0472">Membrane</keyword>
<dbReference type="InterPro" id="IPR006059">
    <property type="entry name" value="SBP"/>
</dbReference>
<evidence type="ECO:0000256" key="4">
    <source>
        <dbReference type="ARBA" id="ARBA00023139"/>
    </source>
</evidence>
<dbReference type="OrthoDB" id="9782846at2"/>
<dbReference type="Gene3D" id="3.40.190.10">
    <property type="entry name" value="Periplasmic binding protein-like II"/>
    <property type="match status" value="1"/>
</dbReference>
<keyword evidence="5" id="KW-0449">Lipoprotein</keyword>
<feature type="chain" id="PRO_5018562628" evidence="6">
    <location>
        <begin position="22"/>
        <end position="439"/>
    </location>
</feature>
<dbReference type="CDD" id="cd13585">
    <property type="entry name" value="PBP2_TMBP_like"/>
    <property type="match status" value="1"/>
</dbReference>
<evidence type="ECO:0000256" key="1">
    <source>
        <dbReference type="ARBA" id="ARBA00022475"/>
    </source>
</evidence>
<dbReference type="SUPFAM" id="SSF53850">
    <property type="entry name" value="Periplasmic binding protein-like II"/>
    <property type="match status" value="1"/>
</dbReference>
<dbReference type="PANTHER" id="PTHR43649:SF33">
    <property type="entry name" value="POLYGALACTURONAN_RHAMNOGALACTURONAN-BINDING PROTEIN YTCQ"/>
    <property type="match status" value="1"/>
</dbReference>
<dbReference type="RefSeq" id="WP_126108661.1">
    <property type="nucleotide sequence ID" value="NZ_CP034465.1"/>
</dbReference>
<evidence type="ECO:0000256" key="2">
    <source>
        <dbReference type="ARBA" id="ARBA00022729"/>
    </source>
</evidence>
<dbReference type="Pfam" id="PF01547">
    <property type="entry name" value="SBP_bac_1"/>
    <property type="match status" value="1"/>
</dbReference>
<reference evidence="8" key="1">
    <citation type="submission" date="2018-12" db="EMBL/GenBank/DDBJ databases">
        <title>Complete genome sequencing of Jeotgalibaca sp. H21T32.</title>
        <authorList>
            <person name="Bae J.-W."/>
            <person name="Lee S.-Y."/>
        </authorList>
    </citation>
    <scope>NUCLEOTIDE SEQUENCE [LARGE SCALE GENOMIC DNA]</scope>
    <source>
        <strain evidence="8">H21T32</strain>
    </source>
</reference>